<dbReference type="InterPro" id="IPR036513">
    <property type="entry name" value="STAS_dom_sf"/>
</dbReference>
<gene>
    <name evidence="4" type="ORF">ACFSJH_00045</name>
</gene>
<dbReference type="PROSITE" id="PS50801">
    <property type="entry name" value="STAS"/>
    <property type="match status" value="1"/>
</dbReference>
<dbReference type="InterPro" id="IPR003658">
    <property type="entry name" value="Anti-sigma_ant"/>
</dbReference>
<organism evidence="4 5">
    <name type="scientific">Paenibacillus yanchengensis</name>
    <dbReference type="NCBI Taxonomy" id="2035833"/>
    <lineage>
        <taxon>Bacteria</taxon>
        <taxon>Bacillati</taxon>
        <taxon>Bacillota</taxon>
        <taxon>Bacilli</taxon>
        <taxon>Bacillales</taxon>
        <taxon>Paenibacillaceae</taxon>
        <taxon>Paenibacillus</taxon>
    </lineage>
</organism>
<dbReference type="NCBIfam" id="TIGR00377">
    <property type="entry name" value="ant_ant_sig"/>
    <property type="match status" value="1"/>
</dbReference>
<dbReference type="Gene3D" id="3.30.750.24">
    <property type="entry name" value="STAS domain"/>
    <property type="match status" value="1"/>
</dbReference>
<dbReference type="RefSeq" id="WP_377769153.1">
    <property type="nucleotide sequence ID" value="NZ_JBHUHO010000001.1"/>
</dbReference>
<dbReference type="Pfam" id="PF01740">
    <property type="entry name" value="STAS"/>
    <property type="match status" value="1"/>
</dbReference>
<sequence>MLQVEVCDGYVLLKLVGRLDGVTMEVVERSFVDILADGYRHYVIDLSQLDYISSAGLRAMLFMIKKSKAADGRLALCQLKPAVQEIFDLSAFSTIFAIFNCMDEAVAYVLSPTGG</sequence>
<keyword evidence="5" id="KW-1185">Reference proteome</keyword>
<reference evidence="5" key="1">
    <citation type="journal article" date="2019" name="Int. J. Syst. Evol. Microbiol.">
        <title>The Global Catalogue of Microorganisms (GCM) 10K type strain sequencing project: providing services to taxonomists for standard genome sequencing and annotation.</title>
        <authorList>
            <consortium name="The Broad Institute Genomics Platform"/>
            <consortium name="The Broad Institute Genome Sequencing Center for Infectious Disease"/>
            <person name="Wu L."/>
            <person name="Ma J."/>
        </authorList>
    </citation>
    <scope>NUCLEOTIDE SEQUENCE [LARGE SCALE GENOMIC DNA]</scope>
    <source>
        <strain evidence="5">GH52</strain>
    </source>
</reference>
<protein>
    <recommendedName>
        <fullName evidence="2">Anti-sigma factor antagonist</fullName>
    </recommendedName>
</protein>
<evidence type="ECO:0000256" key="2">
    <source>
        <dbReference type="RuleBase" id="RU003749"/>
    </source>
</evidence>
<dbReference type="SUPFAM" id="SSF52091">
    <property type="entry name" value="SpoIIaa-like"/>
    <property type="match status" value="1"/>
</dbReference>
<dbReference type="EMBL" id="JBHUHO010000001">
    <property type="protein sequence ID" value="MFD2114145.1"/>
    <property type="molecule type" value="Genomic_DNA"/>
</dbReference>
<accession>A0ABW4YEL4</accession>
<comment type="caution">
    <text evidence="4">The sequence shown here is derived from an EMBL/GenBank/DDBJ whole genome shotgun (WGS) entry which is preliminary data.</text>
</comment>
<evidence type="ECO:0000313" key="4">
    <source>
        <dbReference type="EMBL" id="MFD2114145.1"/>
    </source>
</evidence>
<evidence type="ECO:0000259" key="3">
    <source>
        <dbReference type="PROSITE" id="PS50801"/>
    </source>
</evidence>
<dbReference type="Proteomes" id="UP001597362">
    <property type="component" value="Unassembled WGS sequence"/>
</dbReference>
<feature type="domain" description="STAS" evidence="3">
    <location>
        <begin position="1"/>
        <end position="109"/>
    </location>
</feature>
<proteinExistence type="inferred from homology"/>
<name>A0ABW4YEL4_9BACL</name>
<evidence type="ECO:0000313" key="5">
    <source>
        <dbReference type="Proteomes" id="UP001597362"/>
    </source>
</evidence>
<comment type="similarity">
    <text evidence="1 2">Belongs to the anti-sigma-factor antagonist family.</text>
</comment>
<evidence type="ECO:0000256" key="1">
    <source>
        <dbReference type="ARBA" id="ARBA00009013"/>
    </source>
</evidence>
<dbReference type="PANTHER" id="PTHR33495">
    <property type="entry name" value="ANTI-SIGMA FACTOR ANTAGONIST TM_1081-RELATED-RELATED"/>
    <property type="match status" value="1"/>
</dbReference>
<dbReference type="InterPro" id="IPR002645">
    <property type="entry name" value="STAS_dom"/>
</dbReference>
<dbReference type="CDD" id="cd07043">
    <property type="entry name" value="STAS_anti-anti-sigma_factors"/>
    <property type="match status" value="1"/>
</dbReference>